<dbReference type="InterPro" id="IPR046335">
    <property type="entry name" value="LacI/GalR-like_sensor"/>
</dbReference>
<dbReference type="PROSITE" id="PS50932">
    <property type="entry name" value="HTH_LACI_2"/>
    <property type="match status" value="1"/>
</dbReference>
<protein>
    <submittedName>
        <fullName evidence="5">LacI family transcriptional regulator</fullName>
    </submittedName>
</protein>
<dbReference type="CDD" id="cd01392">
    <property type="entry name" value="HTH_LacI"/>
    <property type="match status" value="1"/>
</dbReference>
<evidence type="ECO:0000259" key="4">
    <source>
        <dbReference type="PROSITE" id="PS50932"/>
    </source>
</evidence>
<dbReference type="CDD" id="cd06267">
    <property type="entry name" value="PBP1_LacI_sugar_binding-like"/>
    <property type="match status" value="1"/>
</dbReference>
<evidence type="ECO:0000256" key="2">
    <source>
        <dbReference type="ARBA" id="ARBA00023125"/>
    </source>
</evidence>
<dbReference type="InterPro" id="IPR028082">
    <property type="entry name" value="Peripla_BP_I"/>
</dbReference>
<dbReference type="RefSeq" id="WP_099478333.1">
    <property type="nucleotide sequence ID" value="NZ_CP016809.1"/>
</dbReference>
<dbReference type="GO" id="GO:0003700">
    <property type="term" value="F:DNA-binding transcription factor activity"/>
    <property type="evidence" value="ECO:0007669"/>
    <property type="project" value="TreeGrafter"/>
</dbReference>
<reference evidence="5" key="1">
    <citation type="submission" date="2016-08" db="EMBL/GenBank/DDBJ databases">
        <title>Complete Genome Seqeunce of Paenibacillus sp. nov. IHBB 9852 from high altitute lake of Indian trans-Himalayas.</title>
        <authorList>
            <person name="Kiran S."/>
            <person name="Swarnkar M.K."/>
            <person name="Rana A."/>
            <person name="Tewari R."/>
            <person name="Gulati A."/>
        </authorList>
    </citation>
    <scope>NUCLEOTIDE SEQUENCE [LARGE SCALE GENOMIC DNA]</scope>
    <source>
        <strain evidence="5">IHBB 9852</strain>
    </source>
</reference>
<organism evidence="5">
    <name type="scientific">Paenibacillus ihbetae</name>
    <dbReference type="NCBI Taxonomy" id="1870820"/>
    <lineage>
        <taxon>Bacteria</taxon>
        <taxon>Bacillati</taxon>
        <taxon>Bacillota</taxon>
        <taxon>Bacilli</taxon>
        <taxon>Bacillales</taxon>
        <taxon>Paenibacillaceae</taxon>
        <taxon>Paenibacillus</taxon>
    </lineage>
</organism>
<dbReference type="Pfam" id="PF13377">
    <property type="entry name" value="Peripla_BP_3"/>
    <property type="match status" value="1"/>
</dbReference>
<dbReference type="Gene3D" id="1.10.260.40">
    <property type="entry name" value="lambda repressor-like DNA-binding domains"/>
    <property type="match status" value="1"/>
</dbReference>
<dbReference type="SUPFAM" id="SSF47413">
    <property type="entry name" value="lambda repressor-like DNA-binding domains"/>
    <property type="match status" value="1"/>
</dbReference>
<dbReference type="SUPFAM" id="SSF53822">
    <property type="entry name" value="Periplasmic binding protein-like I"/>
    <property type="match status" value="1"/>
</dbReference>
<dbReference type="InterPro" id="IPR000843">
    <property type="entry name" value="HTH_LacI"/>
</dbReference>
<dbReference type="InterPro" id="IPR010982">
    <property type="entry name" value="Lambda_DNA-bd_dom_sf"/>
</dbReference>
<evidence type="ECO:0000313" key="5">
    <source>
        <dbReference type="EMBL" id="ANY74158.1"/>
    </source>
</evidence>
<dbReference type="GO" id="GO:0000976">
    <property type="term" value="F:transcription cis-regulatory region binding"/>
    <property type="evidence" value="ECO:0007669"/>
    <property type="project" value="TreeGrafter"/>
</dbReference>
<keyword evidence="3" id="KW-0804">Transcription</keyword>
<sequence length="330" mass="36479">MATMKDVAKAAGVSLSTASYAINGSSKISEATRAKVIEAAKQLNYQKNGLATDLKRSSTKTIALILSDMSGPYYSELIRGVQEVALENGYDLIACSSFGGSESTAIKFLREKRVDGVIISEHNLHDEAILQSARKGFPIVVLDRYLKGDYIYNVLVDNEKGGYMATELLIKNGCKQIAYISSSSNSYDHKLRYKGYLQALSDYNLECTSNLNINGRFTIDGGYMATKLLIGQRKLPDAIFYANDEMAAGGIKAFQEAGIRVPDDISIVGFDDIFLAEHMNPPLTTIRQPKYEIGSLAAHLIMQLLDGRELEHEYVLPTELVVRRSCKLRY</sequence>
<name>A0A1B2E2F1_9BACL</name>
<accession>A0A1B2E2F1</accession>
<dbReference type="PANTHER" id="PTHR30146">
    <property type="entry name" value="LACI-RELATED TRANSCRIPTIONAL REPRESSOR"/>
    <property type="match status" value="1"/>
</dbReference>
<dbReference type="Pfam" id="PF00356">
    <property type="entry name" value="LacI"/>
    <property type="match status" value="1"/>
</dbReference>
<evidence type="ECO:0000256" key="3">
    <source>
        <dbReference type="ARBA" id="ARBA00023163"/>
    </source>
</evidence>
<dbReference type="SMART" id="SM00354">
    <property type="entry name" value="HTH_LACI"/>
    <property type="match status" value="1"/>
</dbReference>
<gene>
    <name evidence="5" type="ORF">BBD41_17095</name>
</gene>
<dbReference type="KEGG" id="pib:BBD41_17095"/>
<proteinExistence type="predicted"/>
<dbReference type="EMBL" id="CP016809">
    <property type="protein sequence ID" value="ANY74158.1"/>
    <property type="molecule type" value="Genomic_DNA"/>
</dbReference>
<feature type="domain" description="HTH lacI-type" evidence="4">
    <location>
        <begin position="2"/>
        <end position="56"/>
    </location>
</feature>
<dbReference type="PROSITE" id="PS00356">
    <property type="entry name" value="HTH_LACI_1"/>
    <property type="match status" value="1"/>
</dbReference>
<evidence type="ECO:0000256" key="1">
    <source>
        <dbReference type="ARBA" id="ARBA00023015"/>
    </source>
</evidence>
<dbReference type="PANTHER" id="PTHR30146:SF109">
    <property type="entry name" value="HTH-TYPE TRANSCRIPTIONAL REGULATOR GALS"/>
    <property type="match status" value="1"/>
</dbReference>
<dbReference type="AlphaFoldDB" id="A0A1B2E2F1"/>
<keyword evidence="1" id="KW-0805">Transcription regulation</keyword>
<keyword evidence="2" id="KW-0238">DNA-binding</keyword>
<dbReference type="Gene3D" id="3.40.50.2300">
    <property type="match status" value="2"/>
</dbReference>